<feature type="compositionally biased region" description="Low complexity" evidence="1">
    <location>
        <begin position="17"/>
        <end position="29"/>
    </location>
</feature>
<protein>
    <submittedName>
        <fullName evidence="2">Uncharacterized protein</fullName>
    </submittedName>
</protein>
<feature type="region of interest" description="Disordered" evidence="1">
    <location>
        <begin position="1"/>
        <end position="29"/>
    </location>
</feature>
<accession>X1CD82</accession>
<proteinExistence type="predicted"/>
<dbReference type="EMBL" id="BART01024895">
    <property type="protein sequence ID" value="GAG94218.1"/>
    <property type="molecule type" value="Genomic_DNA"/>
</dbReference>
<organism evidence="2">
    <name type="scientific">marine sediment metagenome</name>
    <dbReference type="NCBI Taxonomy" id="412755"/>
    <lineage>
        <taxon>unclassified sequences</taxon>
        <taxon>metagenomes</taxon>
        <taxon>ecological metagenomes</taxon>
    </lineage>
</organism>
<feature type="non-terminal residue" evidence="2">
    <location>
        <position position="76"/>
    </location>
</feature>
<gene>
    <name evidence="2" type="ORF">S01H4_44818</name>
</gene>
<reference evidence="2" key="1">
    <citation type="journal article" date="2014" name="Front. Microbiol.">
        <title>High frequency of phylogenetically diverse reductive dehalogenase-homologous genes in deep subseafloor sedimentary metagenomes.</title>
        <authorList>
            <person name="Kawai M."/>
            <person name="Futagami T."/>
            <person name="Toyoda A."/>
            <person name="Takaki Y."/>
            <person name="Nishi S."/>
            <person name="Hori S."/>
            <person name="Arai W."/>
            <person name="Tsubouchi T."/>
            <person name="Morono Y."/>
            <person name="Uchiyama I."/>
            <person name="Ito T."/>
            <person name="Fujiyama A."/>
            <person name="Inagaki F."/>
            <person name="Takami H."/>
        </authorList>
    </citation>
    <scope>NUCLEOTIDE SEQUENCE</scope>
    <source>
        <strain evidence="2">Expedition CK06-06</strain>
    </source>
</reference>
<sequence>MVKGKKEKKKKKEDEGPSSAGLFSALSGGAEKRDISDSNTLFQANIASFSDFKKGKKHVDAKSISKVKRATFGSKV</sequence>
<evidence type="ECO:0000256" key="1">
    <source>
        <dbReference type="SAM" id="MobiDB-lite"/>
    </source>
</evidence>
<evidence type="ECO:0000313" key="2">
    <source>
        <dbReference type="EMBL" id="GAG94218.1"/>
    </source>
</evidence>
<comment type="caution">
    <text evidence="2">The sequence shown here is derived from an EMBL/GenBank/DDBJ whole genome shotgun (WGS) entry which is preliminary data.</text>
</comment>
<name>X1CD82_9ZZZZ</name>
<dbReference type="AlphaFoldDB" id="X1CD82"/>
<feature type="compositionally biased region" description="Basic residues" evidence="1">
    <location>
        <begin position="1"/>
        <end position="11"/>
    </location>
</feature>